<dbReference type="Gene3D" id="3.90.1030.10">
    <property type="entry name" value="Ribosomal protein L17"/>
    <property type="match status" value="1"/>
</dbReference>
<evidence type="ECO:0000256" key="3">
    <source>
        <dbReference type="ARBA" id="ARBA00023274"/>
    </source>
</evidence>
<name>A0A0G0B928_9BACT</name>
<keyword evidence="2 5" id="KW-0689">Ribosomal protein</keyword>
<comment type="similarity">
    <text evidence="1">Belongs to the bacterial ribosomal protein bL17 family.</text>
</comment>
<evidence type="ECO:0000313" key="6">
    <source>
        <dbReference type="Proteomes" id="UP000034127"/>
    </source>
</evidence>
<sequence>MKHGFKKYKFSHGQDSDQMLIRKLLVNFLTNGKLESTITKLKALKPLVDRIVTKVKRGNTADNNKLLQQFGNLKPLVNKFEAIKESLSKVNSGFVRIVRIGARKTDGALVARLEWAYPVISKDVKKSVAKISEVKKEKKI</sequence>
<dbReference type="Proteomes" id="UP000034127">
    <property type="component" value="Unassembled WGS sequence"/>
</dbReference>
<dbReference type="SUPFAM" id="SSF64263">
    <property type="entry name" value="Prokaryotic ribosomal protein L17"/>
    <property type="match status" value="1"/>
</dbReference>
<accession>A0A0G0B928</accession>
<evidence type="ECO:0000313" key="5">
    <source>
        <dbReference type="EMBL" id="KKP65879.1"/>
    </source>
</evidence>
<dbReference type="Pfam" id="PF01196">
    <property type="entry name" value="Ribosomal_L17"/>
    <property type="match status" value="1"/>
</dbReference>
<dbReference type="InterPro" id="IPR036373">
    <property type="entry name" value="Ribosomal_bL17_sf"/>
</dbReference>
<dbReference type="AlphaFoldDB" id="A0A0G0B928"/>
<dbReference type="PANTHER" id="PTHR14413:SF16">
    <property type="entry name" value="LARGE RIBOSOMAL SUBUNIT PROTEIN BL17M"/>
    <property type="match status" value="1"/>
</dbReference>
<dbReference type="GO" id="GO:0022625">
    <property type="term" value="C:cytosolic large ribosomal subunit"/>
    <property type="evidence" value="ECO:0007669"/>
    <property type="project" value="TreeGrafter"/>
</dbReference>
<dbReference type="EMBL" id="LBPX01000042">
    <property type="protein sequence ID" value="KKP65879.1"/>
    <property type="molecule type" value="Genomic_DNA"/>
</dbReference>
<dbReference type="GO" id="GO:0006412">
    <property type="term" value="P:translation"/>
    <property type="evidence" value="ECO:0007669"/>
    <property type="project" value="InterPro"/>
</dbReference>
<comment type="caution">
    <text evidence="5">The sequence shown here is derived from an EMBL/GenBank/DDBJ whole genome shotgun (WGS) entry which is preliminary data.</text>
</comment>
<keyword evidence="3" id="KW-0687">Ribonucleoprotein</keyword>
<dbReference type="InterPro" id="IPR000456">
    <property type="entry name" value="Ribosomal_bL17"/>
</dbReference>
<protein>
    <recommendedName>
        <fullName evidence="4">50S ribosomal protein L17</fullName>
    </recommendedName>
</protein>
<evidence type="ECO:0000256" key="1">
    <source>
        <dbReference type="ARBA" id="ARBA00008777"/>
    </source>
</evidence>
<dbReference type="GO" id="GO:0003735">
    <property type="term" value="F:structural constituent of ribosome"/>
    <property type="evidence" value="ECO:0007669"/>
    <property type="project" value="InterPro"/>
</dbReference>
<dbReference type="PANTHER" id="PTHR14413">
    <property type="entry name" value="RIBOSOMAL PROTEIN L17"/>
    <property type="match status" value="1"/>
</dbReference>
<reference evidence="5 6" key="1">
    <citation type="journal article" date="2015" name="Nature">
        <title>rRNA introns, odd ribosomes, and small enigmatic genomes across a large radiation of phyla.</title>
        <authorList>
            <person name="Brown C.T."/>
            <person name="Hug L.A."/>
            <person name="Thomas B.C."/>
            <person name="Sharon I."/>
            <person name="Castelle C.J."/>
            <person name="Singh A."/>
            <person name="Wilkins M.J."/>
            <person name="Williams K.H."/>
            <person name="Banfield J.F."/>
        </authorList>
    </citation>
    <scope>NUCLEOTIDE SEQUENCE [LARGE SCALE GENOMIC DNA]</scope>
</reference>
<evidence type="ECO:0000256" key="2">
    <source>
        <dbReference type="ARBA" id="ARBA00022980"/>
    </source>
</evidence>
<gene>
    <name evidence="5" type="ORF">UR63_C0042G0024</name>
</gene>
<organism evidence="5 6">
    <name type="scientific">Candidatus Roizmanbacteria bacterium GW2011_GWC2_35_12</name>
    <dbReference type="NCBI Taxonomy" id="1618485"/>
    <lineage>
        <taxon>Bacteria</taxon>
        <taxon>Candidatus Roizmaniibacteriota</taxon>
    </lineage>
</organism>
<evidence type="ECO:0000256" key="4">
    <source>
        <dbReference type="ARBA" id="ARBA00035494"/>
    </source>
</evidence>
<proteinExistence type="inferred from homology"/>